<dbReference type="EMBL" id="CP048020">
    <property type="protein sequence ID" value="QHX43833.1"/>
    <property type="molecule type" value="Genomic_DNA"/>
</dbReference>
<protein>
    <recommendedName>
        <fullName evidence="3">Lipoprotein</fullName>
    </recommendedName>
</protein>
<evidence type="ECO:0008006" key="3">
    <source>
        <dbReference type="Google" id="ProtNLM"/>
    </source>
</evidence>
<dbReference type="Proteomes" id="UP000464374">
    <property type="component" value="Chromosome"/>
</dbReference>
<dbReference type="RefSeq" id="WP_162664138.1">
    <property type="nucleotide sequence ID" value="NZ_CP048020.1"/>
</dbReference>
<name>A0A6P1Y419_9SPIR</name>
<proteinExistence type="predicted"/>
<accession>A0A6P1Y419</accession>
<sequence>MRKITIIFILFCIVFVSCSQKQIPFNKKQWMRERNRFYMTDSLIKKLNEDKPKRAEIFDLLGKPKLEGRISDNEVSYWLKSDGFLAMWELYIDFDDNGNFKSAVVAYAD</sequence>
<organism evidence="1 2">
    <name type="scientific">Treponema vincentii</name>
    <dbReference type="NCBI Taxonomy" id="69710"/>
    <lineage>
        <taxon>Bacteria</taxon>
        <taxon>Pseudomonadati</taxon>
        <taxon>Spirochaetota</taxon>
        <taxon>Spirochaetia</taxon>
        <taxon>Spirochaetales</taxon>
        <taxon>Treponemataceae</taxon>
        <taxon>Treponema</taxon>
    </lineage>
</organism>
<evidence type="ECO:0000313" key="1">
    <source>
        <dbReference type="EMBL" id="QHX43833.1"/>
    </source>
</evidence>
<reference evidence="1 2" key="1">
    <citation type="submission" date="2020-01" db="EMBL/GenBank/DDBJ databases">
        <title>Complete genome sequence of a human oral phylogroup 1 Treponema sp. strain ATCC 700766, originally isolated from periodontitis dental plaque.</title>
        <authorList>
            <person name="Chan Y."/>
            <person name="Huo Y.-B."/>
            <person name="Yu X.-L."/>
            <person name="Zeng H."/>
            <person name="Leung W.-K."/>
            <person name="Watt R.M."/>
        </authorList>
    </citation>
    <scope>NUCLEOTIDE SEQUENCE [LARGE SCALE GENOMIC DNA]</scope>
    <source>
        <strain evidence="1 2">OMZ 804</strain>
    </source>
</reference>
<dbReference type="AlphaFoldDB" id="A0A6P1Y419"/>
<dbReference type="PROSITE" id="PS51257">
    <property type="entry name" value="PROKAR_LIPOPROTEIN"/>
    <property type="match status" value="1"/>
</dbReference>
<evidence type="ECO:0000313" key="2">
    <source>
        <dbReference type="Proteomes" id="UP000464374"/>
    </source>
</evidence>
<dbReference type="KEGG" id="trz:GWP43_10665"/>
<gene>
    <name evidence="1" type="ORF">GWP43_10665</name>
</gene>